<name>A0A239ZK97_CLOCO</name>
<reference evidence="3 4" key="1">
    <citation type="submission" date="2018-06" db="EMBL/GenBank/DDBJ databases">
        <authorList>
            <consortium name="Pathogen Informatics"/>
            <person name="Doyle S."/>
        </authorList>
    </citation>
    <scope>NUCLEOTIDE SEQUENCE [LARGE SCALE GENOMIC DNA]</scope>
    <source>
        <strain evidence="3 4">NCTC13028</strain>
    </source>
</reference>
<evidence type="ECO:0000313" key="3">
    <source>
        <dbReference type="EMBL" id="SQB36076.1"/>
    </source>
</evidence>
<keyword evidence="3" id="KW-0560">Oxidoreductase</keyword>
<dbReference type="InterPro" id="IPR036188">
    <property type="entry name" value="FAD/NAD-bd_sf"/>
</dbReference>
<proteinExistence type="predicted"/>
<feature type="domain" description="FAD/NAD(P)-binding" evidence="1">
    <location>
        <begin position="126"/>
        <end position="405"/>
    </location>
</feature>
<dbReference type="Proteomes" id="UP000250223">
    <property type="component" value="Unassembled WGS sequence"/>
</dbReference>
<dbReference type="EMBL" id="UAWC01000026">
    <property type="protein sequence ID" value="SQB36076.1"/>
    <property type="molecule type" value="Genomic_DNA"/>
</dbReference>
<dbReference type="Pfam" id="PF14691">
    <property type="entry name" value="Fer4_20"/>
    <property type="match status" value="1"/>
</dbReference>
<dbReference type="PANTHER" id="PTHR42783">
    <property type="entry name" value="GLUTAMATE SYNTHASE [NADPH] SMALL CHAIN"/>
    <property type="match status" value="1"/>
</dbReference>
<dbReference type="AlphaFoldDB" id="A0A239ZK97"/>
<dbReference type="SUPFAM" id="SSF51971">
    <property type="entry name" value="Nucleotide-binding domain"/>
    <property type="match status" value="1"/>
</dbReference>
<sequence length="423" mass="46588">MGKNNYFKEAKKSYTPLLAIEEASRCLLCYDAPCSKNCPADTKPDEFIRSLRFKNLKGAVETIRKNNILGGVCSRLCPQDKYCQKNCTRAKIDKPIEIGAIQRYLIEFEKSIDLDILNKVEINKEKIAIIGSGPGGLSAAASLAQKGYDVTIFEKKEKFGGWLTYGIPEYRLPQNLVDYEIDIIKKLGVKFKSNCDVGKDVTVENLQERGFEAIVLACGQQISKELDIDGINLKGVLKGTEFLCEAKLSNGNLEIGQKVIVIGGGDVAIDSAVTAKLLGAEDVKIVYRRNIEKMPSNKNERIYAHSLNIPIFTGIKPNRLIGTSGKVTGFKGIGMFDNSDLELEADAVIFAIGQEAEDISYIDGLKIENNEVLVDEKLNTNIEGIFACGDIVRGNKTVVDAVAMGKKVAVEIEEYIKRKKGVR</sequence>
<dbReference type="InterPro" id="IPR028261">
    <property type="entry name" value="DPD_II"/>
</dbReference>
<dbReference type="PRINTS" id="PR00368">
    <property type="entry name" value="FADPNR"/>
</dbReference>
<dbReference type="PRINTS" id="PR00469">
    <property type="entry name" value="PNDRDTASEII"/>
</dbReference>
<dbReference type="PANTHER" id="PTHR42783:SF3">
    <property type="entry name" value="GLUTAMATE SYNTHASE [NADPH] SMALL CHAIN-RELATED"/>
    <property type="match status" value="1"/>
</dbReference>
<feature type="domain" description="Dihydroprymidine dehydrogenase" evidence="2">
    <location>
        <begin position="5"/>
        <end position="110"/>
    </location>
</feature>
<dbReference type="RefSeq" id="WP_095177480.1">
    <property type="nucleotide sequence ID" value="NZ_CP173238.1"/>
</dbReference>
<dbReference type="EC" id="1.3.1.1" evidence="3"/>
<organism evidence="3 4">
    <name type="scientific">Clostridium cochlearium</name>
    <dbReference type="NCBI Taxonomy" id="1494"/>
    <lineage>
        <taxon>Bacteria</taxon>
        <taxon>Bacillati</taxon>
        <taxon>Bacillota</taxon>
        <taxon>Clostridia</taxon>
        <taxon>Eubacteriales</taxon>
        <taxon>Clostridiaceae</taxon>
        <taxon>Clostridium</taxon>
    </lineage>
</organism>
<dbReference type="InterPro" id="IPR023753">
    <property type="entry name" value="FAD/NAD-binding_dom"/>
</dbReference>
<accession>A0A239ZK97</accession>
<dbReference type="Gene3D" id="3.50.50.60">
    <property type="entry name" value="FAD/NAD(P)-binding domain"/>
    <property type="match status" value="2"/>
</dbReference>
<dbReference type="Gene3D" id="1.10.1060.10">
    <property type="entry name" value="Alpha-helical ferredoxin"/>
    <property type="match status" value="1"/>
</dbReference>
<dbReference type="Pfam" id="PF07992">
    <property type="entry name" value="Pyr_redox_2"/>
    <property type="match status" value="1"/>
</dbReference>
<gene>
    <name evidence="3" type="primary">preT</name>
    <name evidence="3" type="ORF">NCTC13028_02301</name>
</gene>
<dbReference type="GO" id="GO:0004159">
    <property type="term" value="F:dihydropyrimidine dehydrogenase (NAD+) activity"/>
    <property type="evidence" value="ECO:0007669"/>
    <property type="project" value="UniProtKB-EC"/>
</dbReference>
<evidence type="ECO:0000259" key="2">
    <source>
        <dbReference type="Pfam" id="PF14691"/>
    </source>
</evidence>
<evidence type="ECO:0000313" key="4">
    <source>
        <dbReference type="Proteomes" id="UP000250223"/>
    </source>
</evidence>
<dbReference type="GO" id="GO:0051536">
    <property type="term" value="F:iron-sulfur cluster binding"/>
    <property type="evidence" value="ECO:0007669"/>
    <property type="project" value="InterPro"/>
</dbReference>
<protein>
    <submittedName>
        <fullName evidence="3">NADPH-dependent glutamate synthase beta chain</fullName>
        <ecNumber evidence="3">1.3.1.1</ecNumber>
    </submittedName>
</protein>
<dbReference type="InterPro" id="IPR009051">
    <property type="entry name" value="Helical_ferredxn"/>
</dbReference>
<dbReference type="SUPFAM" id="SSF46548">
    <property type="entry name" value="alpha-helical ferredoxin"/>
    <property type="match status" value="1"/>
</dbReference>
<dbReference type="GeneID" id="70576612"/>
<evidence type="ECO:0000259" key="1">
    <source>
        <dbReference type="Pfam" id="PF07992"/>
    </source>
</evidence>